<dbReference type="Proteomes" id="UP000286246">
    <property type="component" value="Unassembled WGS sequence"/>
</dbReference>
<accession>A0A420BFN5</accession>
<evidence type="ECO:0000313" key="2">
    <source>
        <dbReference type="Proteomes" id="UP000286246"/>
    </source>
</evidence>
<reference evidence="1 2" key="1">
    <citation type="submission" date="2018-09" db="EMBL/GenBank/DDBJ databases">
        <title>Genomic Encyclopedia of Type Strains, Phase III (KMG-III): the genomes of soil and plant-associated and newly described type strains.</title>
        <authorList>
            <person name="Whitman W."/>
        </authorList>
    </citation>
    <scope>NUCLEOTIDE SEQUENCE [LARGE SCALE GENOMIC DNA]</scope>
    <source>
        <strain evidence="1 2">CECT 7938</strain>
    </source>
</reference>
<name>A0A420BFN5_SPHD1</name>
<dbReference type="AlphaFoldDB" id="A0A420BFN5"/>
<gene>
    <name evidence="1" type="ORF">DFQ12_0337</name>
</gene>
<organism evidence="1 2">
    <name type="scientific">Sphingobacterium detergens</name>
    <dbReference type="NCBI Taxonomy" id="1145106"/>
    <lineage>
        <taxon>Bacteria</taxon>
        <taxon>Pseudomonadati</taxon>
        <taxon>Bacteroidota</taxon>
        <taxon>Sphingobacteriia</taxon>
        <taxon>Sphingobacteriales</taxon>
        <taxon>Sphingobacteriaceae</taxon>
        <taxon>Sphingobacterium</taxon>
    </lineage>
</organism>
<proteinExistence type="predicted"/>
<dbReference type="SUPFAM" id="SSF48452">
    <property type="entry name" value="TPR-like"/>
    <property type="match status" value="1"/>
</dbReference>
<dbReference type="EMBL" id="RAPY01000001">
    <property type="protein sequence ID" value="RKE55505.1"/>
    <property type="molecule type" value="Genomic_DNA"/>
</dbReference>
<sequence>MKQKINKLFVLVLTLGTTFTSCNNFEDINTDPNGSTRASRPLLATNIILDLTSSSMGKPFYANQLVSKSLAWGESADGNQYNSFGRSDLSGYSTVINGNKMLELTTDANRPAYEGLYYFAKAYQMFYLTMTLGDIPYTEAFQGESGILKPKYDTQKEALLAILNDLDRSYEAFGKGVKLEADPIFKSDPVKWRKTVRAFQLKVLMHLSIKQTDNDLKVASRFQNYAKSDLMTSNADNFQRIYSNNAKEYYPVYFTRLNHNPYAMLSYLIIDKLKESSDNRLYYFAKPAKSETDKQVPANSPDAYLSVDPSASFDVISKRWSSGQFSGINARYTQLPSGEPIVKLGYAEQQFILAEAALRGWIPGQASSYYNEAIRASMLFVADNTPDVADYHHNKKIDAANIQAVQNHPSNLLTGNFETDLEKIMYQKYLLSFMQREWESYYDYRRTGYPKFPINPNTNQNITNTKMPMRWMYPSSEFDTNRENVDAAIQRQWGGVDNVDKIIWLLQK</sequence>
<dbReference type="Pfam" id="PF12771">
    <property type="entry name" value="SusD-like_2"/>
    <property type="match status" value="1"/>
</dbReference>
<dbReference type="InterPro" id="IPR011990">
    <property type="entry name" value="TPR-like_helical_dom_sf"/>
</dbReference>
<protein>
    <submittedName>
        <fullName evidence="1">SusD-like starch-binding protein associating with outer membrane</fullName>
    </submittedName>
</protein>
<dbReference type="OrthoDB" id="9766256at2"/>
<dbReference type="PROSITE" id="PS51257">
    <property type="entry name" value="PROKAR_LIPOPROTEIN"/>
    <property type="match status" value="1"/>
</dbReference>
<dbReference type="InterPro" id="IPR041662">
    <property type="entry name" value="SusD-like_2"/>
</dbReference>
<dbReference type="RefSeq" id="WP_120257285.1">
    <property type="nucleotide sequence ID" value="NZ_RAPY01000001.1"/>
</dbReference>
<dbReference type="Gene3D" id="1.25.40.390">
    <property type="match status" value="1"/>
</dbReference>
<comment type="caution">
    <text evidence="1">The sequence shown here is derived from an EMBL/GenBank/DDBJ whole genome shotgun (WGS) entry which is preliminary data.</text>
</comment>
<keyword evidence="2" id="KW-1185">Reference proteome</keyword>
<evidence type="ECO:0000313" key="1">
    <source>
        <dbReference type="EMBL" id="RKE55505.1"/>
    </source>
</evidence>